<dbReference type="InterPro" id="IPR011234">
    <property type="entry name" value="Fumarylacetoacetase-like_C"/>
</dbReference>
<dbReference type="STRING" id="1214101.BN159_5416"/>
<dbReference type="PANTHER" id="PTHR42796">
    <property type="entry name" value="FUMARYLACETOACETATE HYDROLASE DOMAIN-CONTAINING PROTEIN 2A-RELATED"/>
    <property type="match status" value="1"/>
</dbReference>
<keyword evidence="4" id="KW-0456">Lyase</keyword>
<name>K4R9N5_STRDJ</name>
<proteinExistence type="inferred from homology"/>
<evidence type="ECO:0000313" key="5">
    <source>
        <dbReference type="Proteomes" id="UP000008043"/>
    </source>
</evidence>
<dbReference type="Proteomes" id="UP000008043">
    <property type="component" value="Chromosome"/>
</dbReference>
<dbReference type="AlphaFoldDB" id="K4R9N5"/>
<keyword evidence="2" id="KW-0479">Metal-binding</keyword>
<feature type="domain" description="Fumarylacetoacetase-like C-terminal" evidence="3">
    <location>
        <begin position="79"/>
        <end position="285"/>
    </location>
</feature>
<dbReference type="InterPro" id="IPR036663">
    <property type="entry name" value="Fumarylacetoacetase_C_sf"/>
</dbReference>
<accession>K4R9N5</accession>
<dbReference type="KEGG" id="sdv:BN159_5416"/>
<dbReference type="GO" id="GO:0050385">
    <property type="term" value="F:ureidoglycolate lyase activity"/>
    <property type="evidence" value="ECO:0007669"/>
    <property type="project" value="UniProtKB-EC"/>
</dbReference>
<dbReference type="EC" id="4.3.2.3" evidence="4"/>
<dbReference type="GO" id="GO:0046872">
    <property type="term" value="F:metal ion binding"/>
    <property type="evidence" value="ECO:0007669"/>
    <property type="project" value="UniProtKB-KW"/>
</dbReference>
<dbReference type="PANTHER" id="PTHR42796:SF4">
    <property type="entry name" value="FUMARYLACETOACETATE HYDROLASE DOMAIN-CONTAINING PROTEIN 2A"/>
    <property type="match status" value="1"/>
</dbReference>
<keyword evidence="5" id="KW-1185">Reference proteome</keyword>
<reference evidence="4 5" key="1">
    <citation type="journal article" date="2012" name="J. Bacteriol.">
        <title>Genome sequence of the bacterium Streptomyces davawensis JCM 4913 and heterologous production of the unique antibiotic roseoflavin.</title>
        <authorList>
            <person name="Jankowitsch F."/>
            <person name="Schwarz J."/>
            <person name="Ruckert C."/>
            <person name="Gust B."/>
            <person name="Szczepanowski R."/>
            <person name="Blom J."/>
            <person name="Pelzer S."/>
            <person name="Kalinowski J."/>
            <person name="Mack M."/>
        </authorList>
    </citation>
    <scope>NUCLEOTIDE SEQUENCE [LARGE SCALE GENOMIC DNA]</scope>
    <source>
        <strain evidence="5">DSM 101723 / JCM 4913 / KCC S-0913 / 768</strain>
    </source>
</reference>
<evidence type="ECO:0000256" key="2">
    <source>
        <dbReference type="ARBA" id="ARBA00022723"/>
    </source>
</evidence>
<evidence type="ECO:0000256" key="1">
    <source>
        <dbReference type="ARBA" id="ARBA00010211"/>
    </source>
</evidence>
<dbReference type="PATRIC" id="fig|1214101.3.peg.5498"/>
<evidence type="ECO:0000259" key="3">
    <source>
        <dbReference type="Pfam" id="PF01557"/>
    </source>
</evidence>
<dbReference type="SUPFAM" id="SSF56529">
    <property type="entry name" value="FAH"/>
    <property type="match status" value="1"/>
</dbReference>
<comment type="similarity">
    <text evidence="1">Belongs to the FAH family.</text>
</comment>
<dbReference type="GO" id="GO:0044281">
    <property type="term" value="P:small molecule metabolic process"/>
    <property type="evidence" value="ECO:0007669"/>
    <property type="project" value="UniProtKB-ARBA"/>
</dbReference>
<dbReference type="FunFam" id="3.90.850.10:FF:000012">
    <property type="entry name" value="Putative 2-hydroxyhepta-2,4-diene-1,7-dioate isomerase"/>
    <property type="match status" value="1"/>
</dbReference>
<dbReference type="HOGENOM" id="CLU_028458_3_4_11"/>
<evidence type="ECO:0000313" key="4">
    <source>
        <dbReference type="EMBL" id="CCK29795.1"/>
    </source>
</evidence>
<protein>
    <submittedName>
        <fullName evidence="4">Ureidoglycolate lyase</fullName>
        <ecNumber evidence="4">4.3.2.3</ecNumber>
    </submittedName>
</protein>
<dbReference type="InterPro" id="IPR051121">
    <property type="entry name" value="FAH"/>
</dbReference>
<sequence>MKLLRVGTAGAETPALLDAEGVLRDLSGVVPDIDGALLADDEALARIRAVAGDSAGAGELPVLDAAGLRIGPPLGRIGKIVCIGLNYHDHARETGAEPPAEPVVFFKAPDTVVGPNDTVLVPRGSVKTDWEVELAVVIGRTARYVESAEAALGHVAGYAVAHDVSEREFQIERGGTWDKGKNCETFNPLGPWLVTADEVPDPQNLSLKLWVNGELKQDGTTAEQIFPVGEVVRYVSQFMTLYPGDVINTGTPAGVALGQPEPKPFLRAGDVVELEIEGLGRQRQELKDA</sequence>
<organism evidence="4 5">
    <name type="scientific">Streptomyces davaonensis (strain DSM 101723 / JCM 4913 / KCC S-0913 / 768)</name>
    <dbReference type="NCBI Taxonomy" id="1214101"/>
    <lineage>
        <taxon>Bacteria</taxon>
        <taxon>Bacillati</taxon>
        <taxon>Actinomycetota</taxon>
        <taxon>Actinomycetes</taxon>
        <taxon>Kitasatosporales</taxon>
        <taxon>Streptomycetaceae</taxon>
        <taxon>Streptomyces</taxon>
    </lineage>
</organism>
<dbReference type="RefSeq" id="WP_015660133.1">
    <property type="nucleotide sequence ID" value="NC_020504.1"/>
</dbReference>
<dbReference type="Gene3D" id="3.90.850.10">
    <property type="entry name" value="Fumarylacetoacetase-like, C-terminal domain"/>
    <property type="match status" value="1"/>
</dbReference>
<dbReference type="Pfam" id="PF01557">
    <property type="entry name" value="FAA_hydrolase"/>
    <property type="match status" value="1"/>
</dbReference>
<gene>
    <name evidence="4" type="ORF">BN159_5416</name>
</gene>
<dbReference type="eggNOG" id="COG0179">
    <property type="taxonomic scope" value="Bacteria"/>
</dbReference>
<dbReference type="EMBL" id="HE971709">
    <property type="protein sequence ID" value="CCK29795.1"/>
    <property type="molecule type" value="Genomic_DNA"/>
</dbReference>
<dbReference type="OrthoDB" id="2273115at2"/>